<evidence type="ECO:0000256" key="2">
    <source>
        <dbReference type="ARBA" id="ARBA00023004"/>
    </source>
</evidence>
<dbReference type="SUPFAM" id="SSF102114">
    <property type="entry name" value="Radical SAM enzymes"/>
    <property type="match status" value="1"/>
</dbReference>
<dbReference type="PANTHER" id="PTHR43432">
    <property type="entry name" value="SLR0285 PROTEIN"/>
    <property type="match status" value="1"/>
</dbReference>
<dbReference type="PROSITE" id="PS51918">
    <property type="entry name" value="RADICAL_SAM"/>
    <property type="match status" value="1"/>
</dbReference>
<evidence type="ECO:0000256" key="1">
    <source>
        <dbReference type="ARBA" id="ARBA00022723"/>
    </source>
</evidence>
<protein>
    <submittedName>
        <fullName evidence="6">Intein/intein</fullName>
    </submittedName>
</protein>
<dbReference type="AlphaFoldDB" id="A0A3N1H304"/>
<dbReference type="InterPro" id="IPR036844">
    <property type="entry name" value="Hint_dom_sf"/>
</dbReference>
<dbReference type="CDD" id="cd00081">
    <property type="entry name" value="Hint"/>
    <property type="match status" value="1"/>
</dbReference>
<evidence type="ECO:0000313" key="6">
    <source>
        <dbReference type="EMBL" id="ROP36894.1"/>
    </source>
</evidence>
<keyword evidence="1" id="KW-0479">Metal-binding</keyword>
<dbReference type="NCBIfam" id="TIGR01443">
    <property type="entry name" value="intein_Cterm"/>
    <property type="match status" value="1"/>
</dbReference>
<keyword evidence="7" id="KW-1185">Reference proteome</keyword>
<dbReference type="Pfam" id="PF04055">
    <property type="entry name" value="Radical_SAM"/>
    <property type="match status" value="1"/>
</dbReference>
<dbReference type="RefSeq" id="WP_211348139.1">
    <property type="nucleotide sequence ID" value="NZ_RJKM01000001.1"/>
</dbReference>
<dbReference type="InterPro" id="IPR040086">
    <property type="entry name" value="MJ0683-like"/>
</dbReference>
<feature type="domain" description="Radical SAM core" evidence="5">
    <location>
        <begin position="330"/>
        <end position="581"/>
    </location>
</feature>
<dbReference type="CDD" id="cd01335">
    <property type="entry name" value="Radical_SAM"/>
    <property type="match status" value="1"/>
</dbReference>
<evidence type="ECO:0000256" key="4">
    <source>
        <dbReference type="SAM" id="MobiDB-lite"/>
    </source>
</evidence>
<dbReference type="Proteomes" id="UP000268727">
    <property type="component" value="Unassembled WGS sequence"/>
</dbReference>
<dbReference type="Gene3D" id="2.170.16.10">
    <property type="entry name" value="Hedgehog/Intein (Hint) domain"/>
    <property type="match status" value="1"/>
</dbReference>
<dbReference type="InterPro" id="IPR003586">
    <property type="entry name" value="Hint_dom_C"/>
</dbReference>
<dbReference type="InterPro" id="IPR030934">
    <property type="entry name" value="Intein_C"/>
</dbReference>
<evidence type="ECO:0000313" key="7">
    <source>
        <dbReference type="Proteomes" id="UP000268727"/>
    </source>
</evidence>
<dbReference type="InterPro" id="IPR058240">
    <property type="entry name" value="rSAM_sf"/>
</dbReference>
<dbReference type="PROSITE" id="PS50818">
    <property type="entry name" value="INTEIN_C_TER"/>
    <property type="match status" value="1"/>
</dbReference>
<dbReference type="SMART" id="SM00305">
    <property type="entry name" value="HintC"/>
    <property type="match status" value="1"/>
</dbReference>
<sequence>MRWDGQKDGADRQQALPGLPGLVRSVRTPDFADVVFHEVNAKSVLNKVPGGGLPFGWTVNPYRGCTHGCTYCLTGDTPVLLANGRTKPIADLAVGEEVFGTSQGRFAVTRVQAHWKTSKPAYRVTLSDGTQVVAGGDHRFLTDEGWKHVTPGRCDDFEERPFLVKGSRLVGTGRFATPPAQGGEYRVGYLWGAVRGGLPSDPDVLRRVRDFAGGGVPRESELVDRPVEPGEEWSKGFLAGLFDGRGSSSGGELVMSSSDSAVFEAAVLALMRLRVPHVVEVRGVRITGGLAERLRFLHLVGPAVPRGNAVEGVAVPATPDLAVVSVESLGVTRTLYDITTGTGDFVANGLVSHNCFARNTHTYLDLDAGHDFDTQVVVKVNAVAVLEGQLRSKRWRREHVAMGTNTDPYQRAEGRYALMPGIIRALADSGTPFSILTKGTVLSRDIPLLARAATSVPVGIGVSLALLDRELQSGLEPGTPSPQARLELVRRVRDAGLPCGVFVAPVLPRLTDSVEQLDELLASIAEAGATGVTVLPLHLRPGAREWFARWLARERPDLVDVYRRLYARGSYVDVRYRRWLAERLQPLLRRHGLDARGGRDAVGVPGDDEGVWPEGSLPASTPTAPVVQEQLTLL</sequence>
<dbReference type="NCBIfam" id="NF038135">
    <property type="entry name" value="rSAM_Rv2578c"/>
    <property type="match status" value="1"/>
</dbReference>
<comment type="caution">
    <text evidence="6">The sequence shown here is derived from an EMBL/GenBank/DDBJ whole genome shotgun (WGS) entry which is preliminary data.</text>
</comment>
<keyword evidence="3" id="KW-0411">Iron-sulfur</keyword>
<dbReference type="EMBL" id="RJKM01000001">
    <property type="protein sequence ID" value="ROP36894.1"/>
    <property type="molecule type" value="Genomic_DNA"/>
</dbReference>
<name>A0A3N1H304_9PSEU</name>
<dbReference type="GO" id="GO:0016539">
    <property type="term" value="P:intein-mediated protein splicing"/>
    <property type="evidence" value="ECO:0007669"/>
    <property type="project" value="InterPro"/>
</dbReference>
<keyword evidence="2" id="KW-0408">Iron</keyword>
<dbReference type="SMART" id="SM00306">
    <property type="entry name" value="HintN"/>
    <property type="match status" value="1"/>
</dbReference>
<dbReference type="PROSITE" id="PS50817">
    <property type="entry name" value="INTEIN_N_TER"/>
    <property type="match status" value="1"/>
</dbReference>
<dbReference type="GO" id="GO:0046872">
    <property type="term" value="F:metal ion binding"/>
    <property type="evidence" value="ECO:0007669"/>
    <property type="project" value="UniProtKB-KW"/>
</dbReference>
<dbReference type="GO" id="GO:0003824">
    <property type="term" value="F:catalytic activity"/>
    <property type="evidence" value="ECO:0007669"/>
    <property type="project" value="InterPro"/>
</dbReference>
<dbReference type="NCBIfam" id="NF038136">
    <property type="entry name" value="rSAM_Rv_intein"/>
    <property type="match status" value="1"/>
</dbReference>
<dbReference type="InterPro" id="IPR006141">
    <property type="entry name" value="Intein_N"/>
</dbReference>
<gene>
    <name evidence="6" type="ORF">EDD40_2174</name>
</gene>
<accession>A0A3N1H304</accession>
<dbReference type="Gene3D" id="3.80.30.30">
    <property type="match status" value="1"/>
</dbReference>
<feature type="region of interest" description="Disordered" evidence="4">
    <location>
        <begin position="598"/>
        <end position="623"/>
    </location>
</feature>
<dbReference type="GO" id="GO:0051536">
    <property type="term" value="F:iron-sulfur cluster binding"/>
    <property type="evidence" value="ECO:0007669"/>
    <property type="project" value="UniProtKB-KW"/>
</dbReference>
<dbReference type="InterPro" id="IPR003587">
    <property type="entry name" value="Hint_dom_N"/>
</dbReference>
<dbReference type="InterPro" id="IPR007197">
    <property type="entry name" value="rSAM"/>
</dbReference>
<dbReference type="NCBIfam" id="TIGR01445">
    <property type="entry name" value="intein_Nterm"/>
    <property type="match status" value="1"/>
</dbReference>
<dbReference type="SUPFAM" id="SSF51294">
    <property type="entry name" value="Hedgehog/intein (Hint) domain"/>
    <property type="match status" value="1"/>
</dbReference>
<organism evidence="6 7">
    <name type="scientific">Saccharothrix texasensis</name>
    <dbReference type="NCBI Taxonomy" id="103734"/>
    <lineage>
        <taxon>Bacteria</taxon>
        <taxon>Bacillati</taxon>
        <taxon>Actinomycetota</taxon>
        <taxon>Actinomycetes</taxon>
        <taxon>Pseudonocardiales</taxon>
        <taxon>Pseudonocardiaceae</taxon>
        <taxon>Saccharothrix</taxon>
    </lineage>
</organism>
<evidence type="ECO:0000256" key="3">
    <source>
        <dbReference type="ARBA" id="ARBA00023014"/>
    </source>
</evidence>
<reference evidence="6 7" key="1">
    <citation type="submission" date="2018-11" db="EMBL/GenBank/DDBJ databases">
        <title>Sequencing the genomes of 1000 actinobacteria strains.</title>
        <authorList>
            <person name="Klenk H.-P."/>
        </authorList>
    </citation>
    <scope>NUCLEOTIDE SEQUENCE [LARGE SCALE GENOMIC DNA]</scope>
    <source>
        <strain evidence="6 7">DSM 44231</strain>
    </source>
</reference>
<evidence type="ECO:0000259" key="5">
    <source>
        <dbReference type="PROSITE" id="PS51918"/>
    </source>
</evidence>
<proteinExistence type="predicted"/>
<dbReference type="PANTHER" id="PTHR43432:SF3">
    <property type="entry name" value="SLR0285 PROTEIN"/>
    <property type="match status" value="1"/>
</dbReference>